<organism evidence="1 2">
    <name type="scientific">Dentiscutata heterogama</name>
    <dbReference type="NCBI Taxonomy" id="1316150"/>
    <lineage>
        <taxon>Eukaryota</taxon>
        <taxon>Fungi</taxon>
        <taxon>Fungi incertae sedis</taxon>
        <taxon>Mucoromycota</taxon>
        <taxon>Glomeromycotina</taxon>
        <taxon>Glomeromycetes</taxon>
        <taxon>Diversisporales</taxon>
        <taxon>Gigasporaceae</taxon>
        <taxon>Dentiscutata</taxon>
    </lineage>
</organism>
<evidence type="ECO:0000313" key="1">
    <source>
        <dbReference type="EMBL" id="CAG8455929.1"/>
    </source>
</evidence>
<protein>
    <submittedName>
        <fullName evidence="1">16461_t:CDS:1</fullName>
    </submittedName>
</protein>
<gene>
    <name evidence="1" type="ORF">DHETER_LOCUS1065</name>
</gene>
<dbReference type="EMBL" id="CAJVPU010000596">
    <property type="protein sequence ID" value="CAG8455929.1"/>
    <property type="molecule type" value="Genomic_DNA"/>
</dbReference>
<sequence>MDYLIGTCYQCAKCLYCKEDSLKSLCECDKNIAPTTRNRTKLVPYAFTIHYNTNLMITKLNKWYRIGKTKLTKSKLTKSTKSKLTKSTNSKLTKSISPTECATFDTNISESETDQLDDHTTFDTNNHITNIFETDQLDAFNTNKYNTNISKTHKLDFHTTFNTNKYISNIPEIDKLDDYTAFDYDTPVCDEFEDLLNEEVEELDLENNNFSRQLDKLDNENNKYETDSCGEFHYQILLHIQFQLNNTTITQNDYVLSYKVTKETGAGTQIINKSDFESFIEDYNQATNRKKRKPNSDDNLNKKKLHLFSRKPKESQLDDDKRIMASTISQIREKYFCANCEGSCWATKTADINASPSHAIFTLPPNKRRISNSQLSSQLSPQMSLQIPFQVLSQMSSQALTHIPSQMLSQMPSQIQPQLLLQPMQLSTNFLSQILNNFSPQLLNNLFSYLSNMPLQ</sequence>
<reference evidence="1" key="1">
    <citation type="submission" date="2021-06" db="EMBL/GenBank/DDBJ databases">
        <authorList>
            <person name="Kallberg Y."/>
            <person name="Tangrot J."/>
            <person name="Rosling A."/>
        </authorList>
    </citation>
    <scope>NUCLEOTIDE SEQUENCE</scope>
    <source>
        <strain evidence="1">IL203A</strain>
    </source>
</reference>
<name>A0ACA9K6T0_9GLOM</name>
<dbReference type="Proteomes" id="UP000789702">
    <property type="component" value="Unassembled WGS sequence"/>
</dbReference>
<evidence type="ECO:0000313" key="2">
    <source>
        <dbReference type="Proteomes" id="UP000789702"/>
    </source>
</evidence>
<comment type="caution">
    <text evidence="1">The sequence shown here is derived from an EMBL/GenBank/DDBJ whole genome shotgun (WGS) entry which is preliminary data.</text>
</comment>
<keyword evidence="2" id="KW-1185">Reference proteome</keyword>
<proteinExistence type="predicted"/>
<accession>A0ACA9K6T0</accession>